<evidence type="ECO:0008006" key="3">
    <source>
        <dbReference type="Google" id="ProtNLM"/>
    </source>
</evidence>
<dbReference type="EMBL" id="BKCJ010008019">
    <property type="protein sequence ID" value="GEU80145.1"/>
    <property type="molecule type" value="Genomic_DNA"/>
</dbReference>
<accession>A0A6L2N652</accession>
<proteinExistence type="predicted"/>
<comment type="caution">
    <text evidence="2">The sequence shown here is derived from an EMBL/GenBank/DDBJ whole genome shotgun (WGS) entry which is preliminary data.</text>
</comment>
<evidence type="ECO:0000256" key="1">
    <source>
        <dbReference type="SAM" id="MobiDB-lite"/>
    </source>
</evidence>
<reference evidence="2" key="1">
    <citation type="journal article" date="2019" name="Sci. Rep.">
        <title>Draft genome of Tanacetum cinerariifolium, the natural source of mosquito coil.</title>
        <authorList>
            <person name="Yamashiro T."/>
            <person name="Shiraishi A."/>
            <person name="Satake H."/>
            <person name="Nakayama K."/>
        </authorList>
    </citation>
    <scope>NUCLEOTIDE SEQUENCE</scope>
</reference>
<name>A0A6L2N652_TANCI</name>
<protein>
    <recommendedName>
        <fullName evidence="3">Integrase, catalytic region, zinc finger, CCHC-type, peptidase aspartic, catalytic</fullName>
    </recommendedName>
</protein>
<dbReference type="AlphaFoldDB" id="A0A6L2N652"/>
<feature type="compositionally biased region" description="Polar residues" evidence="1">
    <location>
        <begin position="402"/>
        <end position="441"/>
    </location>
</feature>
<evidence type="ECO:0000313" key="2">
    <source>
        <dbReference type="EMBL" id="GEU80145.1"/>
    </source>
</evidence>
<feature type="region of interest" description="Disordered" evidence="1">
    <location>
        <begin position="392"/>
        <end position="446"/>
    </location>
</feature>
<organism evidence="2">
    <name type="scientific">Tanacetum cinerariifolium</name>
    <name type="common">Dalmatian daisy</name>
    <name type="synonym">Chrysanthemum cinerariifolium</name>
    <dbReference type="NCBI Taxonomy" id="118510"/>
    <lineage>
        <taxon>Eukaryota</taxon>
        <taxon>Viridiplantae</taxon>
        <taxon>Streptophyta</taxon>
        <taxon>Embryophyta</taxon>
        <taxon>Tracheophyta</taxon>
        <taxon>Spermatophyta</taxon>
        <taxon>Magnoliopsida</taxon>
        <taxon>eudicotyledons</taxon>
        <taxon>Gunneridae</taxon>
        <taxon>Pentapetalae</taxon>
        <taxon>asterids</taxon>
        <taxon>campanulids</taxon>
        <taxon>Asterales</taxon>
        <taxon>Asteraceae</taxon>
        <taxon>Asteroideae</taxon>
        <taxon>Anthemideae</taxon>
        <taxon>Anthemidinae</taxon>
        <taxon>Tanacetum</taxon>
    </lineage>
</organism>
<sequence>MLEKSMYDLWAIRMLLFIKGKKYGRMMLDSIDNGQLVYLTAEENRQARPKKYYELTEAQLQDDCDFQATNIILYGLPPDVYTLVNHQEAAKDIWDRVKLLMKGTELSYQEHECRLYNLFDKFAYSPQHSSSSMYPPPQQFTPVYAAPIHHQYHYALVNPQQHSVCPQPFISPSVTQHSQADFSQLDSGLDVPTFQNNSIFKVLKDTFNAFDKTLLDEITEVQTVFYQMEAVVDQCSAVENSDLNAQLQEKVFAIAALKNELRKLKGKNVIDTTVSKPNATIAPGMFKLDIEPISHRLKNNRDAHEVYLEKNIENTKTLRGFVVYAKIQNPSEPLLESAYIFKKHVQELLVYVSKTCPSLTKPCEKSVVVTPINKDKKVRFAEPITSLSSIPKQTDSLKTKDSNTPLLTSTGVKPTTSASGSKPSGNTKNNRITRPLSSNQKNKVEDHFRKVKSSLNKMNSIFEPVCNAHVKHSVRNDKFESTICNKCLFDTNNNMCVIDYVNDVNVREKSKSK</sequence>
<gene>
    <name evidence="2" type="ORF">Tci_052123</name>
</gene>